<organism evidence="2">
    <name type="scientific">Anopheles coluzzii</name>
    <name type="common">African malaria mosquito</name>
    <dbReference type="NCBI Taxonomy" id="1518534"/>
    <lineage>
        <taxon>Eukaryota</taxon>
        <taxon>Metazoa</taxon>
        <taxon>Ecdysozoa</taxon>
        <taxon>Arthropoda</taxon>
        <taxon>Hexapoda</taxon>
        <taxon>Insecta</taxon>
        <taxon>Pterygota</taxon>
        <taxon>Neoptera</taxon>
        <taxon>Endopterygota</taxon>
        <taxon>Diptera</taxon>
        <taxon>Nematocera</taxon>
        <taxon>Culicoidea</taxon>
        <taxon>Culicidae</taxon>
        <taxon>Anophelinae</taxon>
        <taxon>Anopheles</taxon>
    </lineage>
</organism>
<dbReference type="Proteomes" id="UP000075882">
    <property type="component" value="Unassembled WGS sequence"/>
</dbReference>
<protein>
    <submittedName>
        <fullName evidence="2">Uncharacterized protein</fullName>
    </submittedName>
</protein>
<proteinExistence type="predicted"/>
<feature type="region of interest" description="Disordered" evidence="1">
    <location>
        <begin position="163"/>
        <end position="191"/>
    </location>
</feature>
<evidence type="ECO:0000313" key="2">
    <source>
        <dbReference type="EnsemblMetazoa" id="ACOM042267-PA.1"/>
    </source>
</evidence>
<accession>A0A8W7Q330</accession>
<name>A0A8W7Q330_ANOCL</name>
<sequence>MQFPYLATGTMAAANGPRQTVSAALGQKGSRFVGECVPDIMDIVSAPVTACRPGLLVDKEIGCILPGPVGGPFTVVALLQTRETVKALKRERTGGKEFPNAPLPCAKEPLNGKGFGPFRPPAERSLLSDFHHERRPLPVTLSRNKSLARKLQSIGDDLSLAGGAGKGTSLGTEMTGLWQRRRRRLATGSIG</sequence>
<dbReference type="AlphaFoldDB" id="A0A8W7Q330"/>
<evidence type="ECO:0000256" key="1">
    <source>
        <dbReference type="SAM" id="MobiDB-lite"/>
    </source>
</evidence>
<reference evidence="2" key="1">
    <citation type="submission" date="2022-08" db="UniProtKB">
        <authorList>
            <consortium name="EnsemblMetazoa"/>
        </authorList>
    </citation>
    <scope>IDENTIFICATION</scope>
</reference>
<dbReference type="EnsemblMetazoa" id="ACOM042267-RA">
    <property type="protein sequence ID" value="ACOM042267-PA.1"/>
    <property type="gene ID" value="ACOM042267"/>
</dbReference>